<sequence length="122" mass="13329">MKNNQQLLSRKSKLQREERELIGDLDYEAQELEKNLKKSLTVVGAIAAGLAGGYLIYKLVSPSRPSPKVKTKIKSGPPKAASMISQSILTLALKSLLPIAIEKLSNKLEANDNEPTQSTGRK</sequence>
<gene>
    <name evidence="1" type="ORF">N6H18_04015</name>
</gene>
<keyword evidence="2" id="KW-1185">Reference proteome</keyword>
<dbReference type="EMBL" id="CP106679">
    <property type="protein sequence ID" value="UXP33118.1"/>
    <property type="molecule type" value="Genomic_DNA"/>
</dbReference>
<evidence type="ECO:0000313" key="2">
    <source>
        <dbReference type="Proteomes" id="UP001065174"/>
    </source>
</evidence>
<dbReference type="Proteomes" id="UP001065174">
    <property type="component" value="Chromosome"/>
</dbReference>
<evidence type="ECO:0000313" key="1">
    <source>
        <dbReference type="EMBL" id="UXP33118.1"/>
    </source>
</evidence>
<proteinExistence type="predicted"/>
<evidence type="ECO:0008006" key="3">
    <source>
        <dbReference type="Google" id="ProtNLM"/>
    </source>
</evidence>
<organism evidence="1 2">
    <name type="scientific">Reichenbachiella agarivorans</name>
    <dbReference type="NCBI Taxonomy" id="2979464"/>
    <lineage>
        <taxon>Bacteria</taxon>
        <taxon>Pseudomonadati</taxon>
        <taxon>Bacteroidota</taxon>
        <taxon>Cytophagia</taxon>
        <taxon>Cytophagales</taxon>
        <taxon>Reichenbachiellaceae</taxon>
        <taxon>Reichenbachiella</taxon>
    </lineage>
</organism>
<reference evidence="1" key="1">
    <citation type="submission" date="2022-09" db="EMBL/GenBank/DDBJ databases">
        <title>Comparative genomics and taxonomic characterization of three novel marine species of genus Reichenbachiella exhibiting antioxidant and polysaccharide degradation activities.</title>
        <authorList>
            <person name="Muhammad N."/>
            <person name="Lee Y.-J."/>
            <person name="Ko J."/>
            <person name="Kim S.-G."/>
        </authorList>
    </citation>
    <scope>NUCLEOTIDE SEQUENCE</scope>
    <source>
        <strain evidence="1">BKB1-1</strain>
    </source>
</reference>
<protein>
    <recommendedName>
        <fullName evidence="3">YtxH-like protein</fullName>
    </recommendedName>
</protein>
<name>A0ABY6CUS3_9BACT</name>
<accession>A0ABY6CUS3</accession>
<dbReference type="RefSeq" id="WP_262310547.1">
    <property type="nucleotide sequence ID" value="NZ_CP106679.1"/>
</dbReference>